<name>A0A371JWJ5_9GAMM</name>
<keyword evidence="2" id="KW-0378">Hydrolase</keyword>
<dbReference type="Gene3D" id="3.40.50.1110">
    <property type="entry name" value="SGNH hydrolase"/>
    <property type="match status" value="1"/>
</dbReference>
<dbReference type="RefSeq" id="WP_115861971.1">
    <property type="nucleotide sequence ID" value="NZ_QTSU01000005.1"/>
</dbReference>
<comment type="caution">
    <text evidence="5">The sequence shown here is derived from an EMBL/GenBank/DDBJ whole genome shotgun (WGS) entry which is preliminary data.</text>
</comment>
<dbReference type="CDD" id="cd01821">
    <property type="entry name" value="Rhamnogalacturan_acetylesterase_like"/>
    <property type="match status" value="1"/>
</dbReference>
<dbReference type="InterPro" id="IPR013830">
    <property type="entry name" value="SGNH_hydro"/>
</dbReference>
<reference evidence="5 6" key="1">
    <citation type="submission" date="2018-08" db="EMBL/GenBank/DDBJ databases">
        <title>Lysobacter sp. zong2l5, whole genome shotgun sequence.</title>
        <authorList>
            <person name="Zhang X."/>
            <person name="Feng G."/>
            <person name="Zhu H."/>
        </authorList>
    </citation>
    <scope>NUCLEOTIDE SEQUENCE [LARGE SCALE GENOMIC DNA]</scope>
    <source>
        <strain evidence="6">zong2l5</strain>
    </source>
</reference>
<dbReference type="InterPro" id="IPR036514">
    <property type="entry name" value="SGNH_hydro_sf"/>
</dbReference>
<dbReference type="Proteomes" id="UP000264492">
    <property type="component" value="Unassembled WGS sequence"/>
</dbReference>
<feature type="signal peptide" evidence="3">
    <location>
        <begin position="1"/>
        <end position="22"/>
    </location>
</feature>
<dbReference type="PANTHER" id="PTHR43695">
    <property type="entry name" value="PUTATIVE (AFU_ORTHOLOGUE AFUA_2G17250)-RELATED"/>
    <property type="match status" value="1"/>
</dbReference>
<evidence type="ECO:0000256" key="2">
    <source>
        <dbReference type="ARBA" id="ARBA00022801"/>
    </source>
</evidence>
<dbReference type="SUPFAM" id="SSF52266">
    <property type="entry name" value="SGNH hydrolase"/>
    <property type="match status" value="1"/>
</dbReference>
<evidence type="ECO:0000259" key="4">
    <source>
        <dbReference type="Pfam" id="PF13472"/>
    </source>
</evidence>
<comment type="similarity">
    <text evidence="1">Belongs to the 'GDSL' lipolytic enzyme family.</text>
</comment>
<evidence type="ECO:0000256" key="1">
    <source>
        <dbReference type="ARBA" id="ARBA00008668"/>
    </source>
</evidence>
<keyword evidence="3" id="KW-0732">Signal</keyword>
<dbReference type="OrthoDB" id="191551at2"/>
<organism evidence="5 6">
    <name type="scientific">Lysobacter silvisoli</name>
    <dbReference type="NCBI Taxonomy" id="2293254"/>
    <lineage>
        <taxon>Bacteria</taxon>
        <taxon>Pseudomonadati</taxon>
        <taxon>Pseudomonadota</taxon>
        <taxon>Gammaproteobacteria</taxon>
        <taxon>Lysobacterales</taxon>
        <taxon>Lysobacteraceae</taxon>
        <taxon>Lysobacter</taxon>
    </lineage>
</organism>
<dbReference type="GO" id="GO:0016788">
    <property type="term" value="F:hydrolase activity, acting on ester bonds"/>
    <property type="evidence" value="ECO:0007669"/>
    <property type="project" value="UniProtKB-ARBA"/>
</dbReference>
<feature type="domain" description="SGNH hydrolase-type esterase" evidence="4">
    <location>
        <begin position="32"/>
        <end position="209"/>
    </location>
</feature>
<keyword evidence="6" id="KW-1185">Reference proteome</keyword>
<dbReference type="PANTHER" id="PTHR43695:SF1">
    <property type="entry name" value="RHAMNOGALACTURONAN ACETYLESTERASE"/>
    <property type="match status" value="1"/>
</dbReference>
<protein>
    <submittedName>
        <fullName evidence="5">GntR family transcriptional regulator</fullName>
    </submittedName>
</protein>
<sequence>MKRTVAGLWLLWLLALASNATAAPPITLHLAGDSTMAAKRPEKRPETGWGEYLEAHFRKGAVRVDNRAMNGRSTRSFIAEGRWQALLNTVRAGDYVLIQFGHNDQSQDKPDRYTPPEDYQRNLARFVADVRARGATPMLLTPVARRRFDAQGRVLDNHGEYPDRMRALAARERIALIDLERRTQAILQEAGMDESRRLFLQLAPGQHPNYPQGIEDNTHYSPLGAQRTAQEFAAALRASALPLAAKLRER</sequence>
<dbReference type="Pfam" id="PF13472">
    <property type="entry name" value="Lipase_GDSL_2"/>
    <property type="match status" value="1"/>
</dbReference>
<dbReference type="AlphaFoldDB" id="A0A371JWJ5"/>
<proteinExistence type="inferred from homology"/>
<evidence type="ECO:0000313" key="5">
    <source>
        <dbReference type="EMBL" id="RDZ26049.1"/>
    </source>
</evidence>
<evidence type="ECO:0000313" key="6">
    <source>
        <dbReference type="Proteomes" id="UP000264492"/>
    </source>
</evidence>
<dbReference type="EMBL" id="QTSU01000005">
    <property type="protein sequence ID" value="RDZ26049.1"/>
    <property type="molecule type" value="Genomic_DNA"/>
</dbReference>
<accession>A0A371JWJ5</accession>
<evidence type="ECO:0000256" key="3">
    <source>
        <dbReference type="SAM" id="SignalP"/>
    </source>
</evidence>
<gene>
    <name evidence="5" type="ORF">DX914_19525</name>
</gene>
<feature type="chain" id="PRO_5016818858" evidence="3">
    <location>
        <begin position="23"/>
        <end position="250"/>
    </location>
</feature>
<dbReference type="InterPro" id="IPR037459">
    <property type="entry name" value="RhgT-like"/>
</dbReference>